<evidence type="ECO:0000256" key="10">
    <source>
        <dbReference type="RuleBase" id="RU361144"/>
    </source>
</evidence>
<dbReference type="PANTHER" id="PTHR10514">
    <property type="entry name" value="ANGIOTENSIN-CONVERTING ENZYME"/>
    <property type="match status" value="1"/>
</dbReference>
<keyword evidence="4 10" id="KW-0325">Glycoprotein</keyword>
<dbReference type="Gene3D" id="1.10.1370.30">
    <property type="match status" value="1"/>
</dbReference>
<feature type="disulfide bond" evidence="7">
    <location>
        <begin position="468"/>
        <end position="487"/>
    </location>
</feature>
<gene>
    <name evidence="13" type="ORF">MSPICULIGERA_LOCUS13514</name>
</gene>
<comment type="caution">
    <text evidence="13">The sequence shown here is derived from an EMBL/GenBank/DDBJ whole genome shotgun (WGS) entry which is preliminary data.</text>
</comment>
<comment type="similarity">
    <text evidence="1 9 10">Belongs to the peptidase M2 family.</text>
</comment>
<keyword evidence="10" id="KW-0378">Hydrolase</keyword>
<evidence type="ECO:0000256" key="8">
    <source>
        <dbReference type="PIRSR" id="PIRSR601548-8"/>
    </source>
</evidence>
<evidence type="ECO:0000256" key="7">
    <source>
        <dbReference type="PIRSR" id="PIRSR601548-4"/>
    </source>
</evidence>
<dbReference type="EC" id="3.4.-.-" evidence="10"/>
<keyword evidence="10" id="KW-0121">Carboxypeptidase</keyword>
<evidence type="ECO:0000313" key="14">
    <source>
        <dbReference type="Proteomes" id="UP001177023"/>
    </source>
</evidence>
<keyword evidence="10" id="KW-0482">Metalloprotease</keyword>
<dbReference type="CDD" id="cd06461">
    <property type="entry name" value="M2_ACE"/>
    <property type="match status" value="1"/>
</dbReference>
<dbReference type="EMBL" id="CATQJA010002636">
    <property type="protein sequence ID" value="CAJ0575199.1"/>
    <property type="molecule type" value="Genomic_DNA"/>
</dbReference>
<proteinExistence type="inferred from homology"/>
<feature type="binding site" evidence="5">
    <location>
        <position position="643"/>
    </location>
    <ligand>
        <name>chloride</name>
        <dbReference type="ChEBI" id="CHEBI:17996"/>
        <label>1</label>
    </ligand>
</feature>
<dbReference type="GO" id="GO:0008241">
    <property type="term" value="F:peptidyl-dipeptidase activity"/>
    <property type="evidence" value="ECO:0007669"/>
    <property type="project" value="InterPro"/>
</dbReference>
<evidence type="ECO:0000256" key="2">
    <source>
        <dbReference type="ARBA" id="ARBA00022729"/>
    </source>
</evidence>
<sequence>MKTPPQVPEDKKKPEKDSHEPTGAPPMHEHSHHMHDGEISSKAMDEPAPPEPAPTHTHLTKEPVPLPEPAIKFDNIKDEDYGDNVLDNTKPADIDNEAIAQLVTQFLEGPDKNKPGPKFANEAAQKLVNSSPYWLDKGIKPAGSVKDPEEAKMWLDGYYLEAQKVLYQVTTAGWHYFTSISGDSRKALAEAQDVMSRFVRSTSMQAKQFDSSVMPEEMQRQLNYVSFEGMSALSEKDHQAYTSAQDHVNQQVSETVTCEKDIKPCGLKKSDISSMFTADKDAEHLKYLWTAWIKNVARLKPQYKKLLDLSNTAAKLNGFADGGAMWRSAFDLSNKNTPPKFDLKVKAQEIYDKVKPFYQQLHAYMRRQIAGIYKNPAGLTKDRPIPAHLFGSTEGGEWANHYDQTKPNFEDDPVSSEILEAMQAQNYTSKTMFIKAYRYMKSVGFPSLPKTFWTSSVFQRVWSKDMLCDPAAAFDMRDGKDFRVKACAQIGEPDFKLAHSLLAQVYYQYLYRTQAGAFRESASPSINEAIAAVFAHLASNPNYLYSQQLLSHEHLEIKESTIVNRLYKEALDNIAKIPFAVTADTWRYDILEGKTDDDKWNEEWWKLRETLEGVKAPEEKIMPAQTDAFMHTQINQVHSPAIRNLISYVAQFQILKSLCPPDTELAEGCILSEDTTFKLRETMAKGSSIDWLMALEMLTGKAELDAQPLLDYFKPLITWLENANEINQVYVGWDGEGTRFQADEIPEIQSDGKVSSGILSEDKVAFPGGACTNGEDCLLDSHCDGKVCVCNEGLFTLKFDNTVSCVASNPMTSGFIGGDGDFIGVNLVPSETTTTEAPKVTTRVTTSRPITRSATTAFGFGFLIALLCALF</sequence>
<organism evidence="13 14">
    <name type="scientific">Mesorhabditis spiculigera</name>
    <dbReference type="NCBI Taxonomy" id="96644"/>
    <lineage>
        <taxon>Eukaryota</taxon>
        <taxon>Metazoa</taxon>
        <taxon>Ecdysozoa</taxon>
        <taxon>Nematoda</taxon>
        <taxon>Chromadorea</taxon>
        <taxon>Rhabditida</taxon>
        <taxon>Rhabditina</taxon>
        <taxon>Rhabditomorpha</taxon>
        <taxon>Rhabditoidea</taxon>
        <taxon>Rhabditidae</taxon>
        <taxon>Mesorhabditinae</taxon>
        <taxon>Mesorhabditis</taxon>
    </lineage>
</organism>
<dbReference type="PROSITE" id="PS52011">
    <property type="entry name" value="PEPTIDASE_M2"/>
    <property type="match status" value="1"/>
</dbReference>
<keyword evidence="6 10" id="KW-0479">Metal-binding</keyword>
<dbReference type="GO" id="GO:0016020">
    <property type="term" value="C:membrane"/>
    <property type="evidence" value="ECO:0007669"/>
    <property type="project" value="InterPro"/>
</dbReference>
<feature type="binding site" evidence="8">
    <location>
        <position position="528"/>
    </location>
    <ligand>
        <name>Zn(2+)</name>
        <dbReference type="ChEBI" id="CHEBI:29105"/>
        <label>2</label>
        <note>catalytic</note>
    </ligand>
</feature>
<keyword evidence="2" id="KW-0732">Signal</keyword>
<accession>A0AA36CUP8</accession>
<evidence type="ECO:0000256" key="4">
    <source>
        <dbReference type="ARBA" id="ARBA00023180"/>
    </source>
</evidence>
<feature type="binding site" evidence="6">
    <location>
        <position position="528"/>
    </location>
    <ligand>
        <name>Zn(2+)</name>
        <dbReference type="ChEBI" id="CHEBI:29105"/>
        <label>1</label>
        <note>catalytic</note>
    </ligand>
</feature>
<protein>
    <recommendedName>
        <fullName evidence="10">Angiotensin-converting enzyme</fullName>
        <ecNumber evidence="10">3.4.-.-</ecNumber>
    </recommendedName>
</protein>
<dbReference type="Pfam" id="PF01683">
    <property type="entry name" value="EB"/>
    <property type="match status" value="1"/>
</dbReference>
<comment type="caution">
    <text evidence="9">Lacks conserved residue(s) required for the propagation of feature annotation.</text>
</comment>
<feature type="disulfide bond" evidence="7">
    <location>
        <begin position="258"/>
        <end position="265"/>
    </location>
</feature>
<feature type="non-terminal residue" evidence="13">
    <location>
        <position position="1"/>
    </location>
</feature>
<dbReference type="Pfam" id="PF01401">
    <property type="entry name" value="Peptidase_M2"/>
    <property type="match status" value="1"/>
</dbReference>
<keyword evidence="14" id="KW-1185">Reference proteome</keyword>
<dbReference type="SUPFAM" id="SSF55486">
    <property type="entry name" value="Metalloproteases ('zincins'), catalytic domain"/>
    <property type="match status" value="1"/>
</dbReference>
<name>A0AA36CUP8_9BILA</name>
<feature type="domain" description="EB" evidence="12">
    <location>
        <begin position="764"/>
        <end position="794"/>
    </location>
</feature>
<dbReference type="InterPro" id="IPR006149">
    <property type="entry name" value="EB_dom"/>
</dbReference>
<evidence type="ECO:0000313" key="13">
    <source>
        <dbReference type="EMBL" id="CAJ0575199.1"/>
    </source>
</evidence>
<dbReference type="GO" id="GO:0004180">
    <property type="term" value="F:carboxypeptidase activity"/>
    <property type="evidence" value="ECO:0007669"/>
    <property type="project" value="UniProtKB-KW"/>
</dbReference>
<comment type="cofactor">
    <cofactor evidence="10">
        <name>Zn(2+)</name>
        <dbReference type="ChEBI" id="CHEBI:29105"/>
    </cofactor>
    <text evidence="10">Binds 1 zinc ion per subunit.</text>
</comment>
<dbReference type="GO" id="GO:0006508">
    <property type="term" value="P:proteolysis"/>
    <property type="evidence" value="ECO:0007669"/>
    <property type="project" value="UniProtKB-KW"/>
</dbReference>
<dbReference type="PANTHER" id="PTHR10514:SF27">
    <property type="entry name" value="ANGIOTENSIN-CONVERTING ENZYME"/>
    <property type="match status" value="1"/>
</dbReference>
<keyword evidence="6 10" id="KW-0862">Zinc</keyword>
<reference evidence="13" key="1">
    <citation type="submission" date="2023-06" db="EMBL/GenBank/DDBJ databases">
        <authorList>
            <person name="Delattre M."/>
        </authorList>
    </citation>
    <scope>NUCLEOTIDE SEQUENCE</scope>
    <source>
        <strain evidence="13">AF72</strain>
    </source>
</reference>
<evidence type="ECO:0000256" key="11">
    <source>
        <dbReference type="SAM" id="MobiDB-lite"/>
    </source>
</evidence>
<dbReference type="PRINTS" id="PR00791">
    <property type="entry name" value="PEPDIPTASEA"/>
</dbReference>
<dbReference type="InterPro" id="IPR001548">
    <property type="entry name" value="Peptidase_M2"/>
</dbReference>
<evidence type="ECO:0000256" key="5">
    <source>
        <dbReference type="PIRSR" id="PIRSR601548-2"/>
    </source>
</evidence>
<evidence type="ECO:0000256" key="3">
    <source>
        <dbReference type="ARBA" id="ARBA00023157"/>
    </source>
</evidence>
<dbReference type="AlphaFoldDB" id="A0AA36CUP8"/>
<dbReference type="GO" id="GO:0046872">
    <property type="term" value="F:metal ion binding"/>
    <property type="evidence" value="ECO:0007669"/>
    <property type="project" value="UniProtKB-KW"/>
</dbReference>
<feature type="region of interest" description="Disordered" evidence="11">
    <location>
        <begin position="1"/>
        <end position="77"/>
    </location>
</feature>
<evidence type="ECO:0000256" key="9">
    <source>
        <dbReference type="PROSITE-ProRule" id="PRU01355"/>
    </source>
</evidence>
<keyword evidence="3 7" id="KW-1015">Disulfide bond</keyword>
<dbReference type="GO" id="GO:0008237">
    <property type="term" value="F:metallopeptidase activity"/>
    <property type="evidence" value="ECO:0007669"/>
    <property type="project" value="UniProtKB-KW"/>
</dbReference>
<evidence type="ECO:0000259" key="12">
    <source>
        <dbReference type="Pfam" id="PF01683"/>
    </source>
</evidence>
<dbReference type="Proteomes" id="UP001177023">
    <property type="component" value="Unassembled WGS sequence"/>
</dbReference>
<evidence type="ECO:0000256" key="6">
    <source>
        <dbReference type="PIRSR" id="PIRSR601548-3"/>
    </source>
</evidence>
<feature type="compositionally biased region" description="Basic and acidic residues" evidence="11">
    <location>
        <begin position="8"/>
        <end position="20"/>
    </location>
</feature>
<feature type="compositionally biased region" description="Basic and acidic residues" evidence="11">
    <location>
        <begin position="34"/>
        <end position="45"/>
    </location>
</feature>
<keyword evidence="10" id="KW-0645">Protease</keyword>
<evidence type="ECO:0000256" key="1">
    <source>
        <dbReference type="ARBA" id="ARBA00008139"/>
    </source>
</evidence>